<feature type="chain" id="PRO_5043911498" evidence="1">
    <location>
        <begin position="16"/>
        <end position="242"/>
    </location>
</feature>
<dbReference type="Proteomes" id="UP001321760">
    <property type="component" value="Unassembled WGS sequence"/>
</dbReference>
<keyword evidence="1" id="KW-0732">Signal</keyword>
<feature type="signal peptide" evidence="1">
    <location>
        <begin position="1"/>
        <end position="15"/>
    </location>
</feature>
<reference evidence="2" key="1">
    <citation type="journal article" date="2023" name="Mol. Phylogenet. Evol.">
        <title>Genome-scale phylogeny and comparative genomics of the fungal order Sordariales.</title>
        <authorList>
            <person name="Hensen N."/>
            <person name="Bonometti L."/>
            <person name="Westerberg I."/>
            <person name="Brannstrom I.O."/>
            <person name="Guillou S."/>
            <person name="Cros-Aarteil S."/>
            <person name="Calhoun S."/>
            <person name="Haridas S."/>
            <person name="Kuo A."/>
            <person name="Mondo S."/>
            <person name="Pangilinan J."/>
            <person name="Riley R."/>
            <person name="LaButti K."/>
            <person name="Andreopoulos B."/>
            <person name="Lipzen A."/>
            <person name="Chen C."/>
            <person name="Yan M."/>
            <person name="Daum C."/>
            <person name="Ng V."/>
            <person name="Clum A."/>
            <person name="Steindorff A."/>
            <person name="Ohm R.A."/>
            <person name="Martin F."/>
            <person name="Silar P."/>
            <person name="Natvig D.O."/>
            <person name="Lalanne C."/>
            <person name="Gautier V."/>
            <person name="Ament-Velasquez S.L."/>
            <person name="Kruys A."/>
            <person name="Hutchinson M.I."/>
            <person name="Powell A.J."/>
            <person name="Barry K."/>
            <person name="Miller A.N."/>
            <person name="Grigoriev I.V."/>
            <person name="Debuchy R."/>
            <person name="Gladieux P."/>
            <person name="Hiltunen Thoren M."/>
            <person name="Johannesson H."/>
        </authorList>
    </citation>
    <scope>NUCLEOTIDE SEQUENCE</scope>
    <source>
        <strain evidence="2">PSN243</strain>
    </source>
</reference>
<dbReference type="EMBL" id="MU865914">
    <property type="protein sequence ID" value="KAK4455343.1"/>
    <property type="molecule type" value="Genomic_DNA"/>
</dbReference>
<evidence type="ECO:0000256" key="1">
    <source>
        <dbReference type="SAM" id="SignalP"/>
    </source>
</evidence>
<gene>
    <name evidence="2" type="ORF">QBC34DRAFT_420150</name>
</gene>
<reference evidence="2" key="2">
    <citation type="submission" date="2023-05" db="EMBL/GenBank/DDBJ databases">
        <authorList>
            <consortium name="Lawrence Berkeley National Laboratory"/>
            <person name="Steindorff A."/>
            <person name="Hensen N."/>
            <person name="Bonometti L."/>
            <person name="Westerberg I."/>
            <person name="Brannstrom I.O."/>
            <person name="Guillou S."/>
            <person name="Cros-Aarteil S."/>
            <person name="Calhoun S."/>
            <person name="Haridas S."/>
            <person name="Kuo A."/>
            <person name="Mondo S."/>
            <person name="Pangilinan J."/>
            <person name="Riley R."/>
            <person name="Labutti K."/>
            <person name="Andreopoulos B."/>
            <person name="Lipzen A."/>
            <person name="Chen C."/>
            <person name="Yanf M."/>
            <person name="Daum C."/>
            <person name="Ng V."/>
            <person name="Clum A."/>
            <person name="Ohm R."/>
            <person name="Martin F."/>
            <person name="Silar P."/>
            <person name="Natvig D."/>
            <person name="Lalanne C."/>
            <person name="Gautier V."/>
            <person name="Ament-Velasquez S.L."/>
            <person name="Kruys A."/>
            <person name="Hutchinson M.I."/>
            <person name="Powell A.J."/>
            <person name="Barry K."/>
            <person name="Miller A.N."/>
            <person name="Grigoriev I.V."/>
            <person name="Debuchy R."/>
            <person name="Gladieux P."/>
            <person name="Thoren M.H."/>
            <person name="Johannesson H."/>
        </authorList>
    </citation>
    <scope>NUCLEOTIDE SEQUENCE</scope>
    <source>
        <strain evidence="2">PSN243</strain>
    </source>
</reference>
<comment type="caution">
    <text evidence="2">The sequence shown here is derived from an EMBL/GenBank/DDBJ whole genome shotgun (WGS) entry which is preliminary data.</text>
</comment>
<proteinExistence type="predicted"/>
<evidence type="ECO:0000313" key="2">
    <source>
        <dbReference type="EMBL" id="KAK4455343.1"/>
    </source>
</evidence>
<dbReference type="AlphaFoldDB" id="A0AAV9H3P9"/>
<evidence type="ECO:0000313" key="3">
    <source>
        <dbReference type="Proteomes" id="UP001321760"/>
    </source>
</evidence>
<organism evidence="2 3">
    <name type="scientific">Podospora aff. communis PSN243</name>
    <dbReference type="NCBI Taxonomy" id="3040156"/>
    <lineage>
        <taxon>Eukaryota</taxon>
        <taxon>Fungi</taxon>
        <taxon>Dikarya</taxon>
        <taxon>Ascomycota</taxon>
        <taxon>Pezizomycotina</taxon>
        <taxon>Sordariomycetes</taxon>
        <taxon>Sordariomycetidae</taxon>
        <taxon>Sordariales</taxon>
        <taxon>Podosporaceae</taxon>
        <taxon>Podospora</taxon>
    </lineage>
</organism>
<protein>
    <submittedName>
        <fullName evidence="2">Uncharacterized protein</fullName>
    </submittedName>
</protein>
<sequence length="242" mass="27123">MRFFTIPLLVAATSALPSSEVAFKAYKRSLDDAPILDARINAHQAEGRSVNLSPQNNNLMGLLPRQCEYGCSCATGLNPGLYCGYCTSPRKAIPGCTQGECLDSRLDVLVDPVTHNGGDERVVESVMAGLRKTVAVFEYLDDTNVVTELVADIRRRLVVLEGLFTGAQGIVDHWDESYPHYFAQVSQFARDYLFARIRYVRSEYAAIGIPFRDWVISEVDYIESRIPECFYPFEKPRSKYTG</sequence>
<accession>A0AAV9H3P9</accession>
<name>A0AAV9H3P9_9PEZI</name>
<keyword evidence="3" id="KW-1185">Reference proteome</keyword>